<dbReference type="Gene3D" id="3.40.50.10610">
    <property type="entry name" value="ABC-type transport auxiliary lipoprotein component"/>
    <property type="match status" value="1"/>
</dbReference>
<proteinExistence type="predicted"/>
<dbReference type="InterPro" id="IPR008517">
    <property type="entry name" value="GNA1162-like"/>
</dbReference>
<evidence type="ECO:0000313" key="3">
    <source>
        <dbReference type="Proteomes" id="UP000825886"/>
    </source>
</evidence>
<name>A0ABX9AQ92_9ENTR</name>
<reference evidence="2 3" key="1">
    <citation type="submission" date="2021-08" db="EMBL/GenBank/DDBJ databases">
        <title>Culture and genomic analysis of Symbiopectobacterium purcellii sp. nov. gen. nov., isolated from the leafhopper Empoasca decipiens.</title>
        <authorList>
            <person name="Nadal-Jimenez P."/>
            <person name="Siozios S."/>
            <person name="Halliday N."/>
            <person name="Camara M."/>
            <person name="Hurst G.D.D."/>
        </authorList>
    </citation>
    <scope>NUCLEOTIDE SEQUENCE [LARGE SCALE GENOMIC DNA]</scope>
    <source>
        <strain evidence="2 3">SyEd1</strain>
    </source>
</reference>
<keyword evidence="1" id="KW-0732">Signal</keyword>
<organism evidence="2 3">
    <name type="scientific">Symbiopectobacterium purcellii</name>
    <dbReference type="NCBI Taxonomy" id="2871826"/>
    <lineage>
        <taxon>Bacteria</taxon>
        <taxon>Pseudomonadati</taxon>
        <taxon>Pseudomonadota</taxon>
        <taxon>Gammaproteobacteria</taxon>
        <taxon>Enterobacterales</taxon>
        <taxon>Enterobacteriaceae</taxon>
    </lineage>
</organism>
<protein>
    <submittedName>
        <fullName evidence="2">DUF799 domain-containing protein</fullName>
    </submittedName>
</protein>
<evidence type="ECO:0000313" key="2">
    <source>
        <dbReference type="EMBL" id="QZN95925.1"/>
    </source>
</evidence>
<accession>A0ABX9AQ92</accession>
<feature type="signal peptide" evidence="1">
    <location>
        <begin position="1"/>
        <end position="22"/>
    </location>
</feature>
<dbReference type="PROSITE" id="PS51257">
    <property type="entry name" value="PROKAR_LIPOPROTEIN"/>
    <property type="match status" value="1"/>
</dbReference>
<dbReference type="Pfam" id="PF05643">
    <property type="entry name" value="GNA1162-like"/>
    <property type="match status" value="1"/>
</dbReference>
<dbReference type="EMBL" id="CP081864">
    <property type="protein sequence ID" value="QZN95925.1"/>
    <property type="molecule type" value="Genomic_DNA"/>
</dbReference>
<keyword evidence="3" id="KW-1185">Reference proteome</keyword>
<gene>
    <name evidence="2" type="ORF">K6K13_22955</name>
</gene>
<dbReference type="RefSeq" id="WP_222158994.1">
    <property type="nucleotide sequence ID" value="NZ_CP081864.1"/>
</dbReference>
<dbReference type="Proteomes" id="UP000825886">
    <property type="component" value="Chromosome"/>
</dbReference>
<sequence>MTRLLGFLGLAFALVLTGCAKPAPYDYTAFKQSRPKSILVLPPLNHSPDIKAGPSMLTQVTYPLAEAGYYVLPVAVVDETFKQNGMTTAQDIHAVSIDKLRQIFGADAALYLDVKDYGSKYMVLSSETRVTAEAKLVDLKTGKQIWNGVATASSSEQQSNSNGVLGALVQAAIEQIASTVSDKGHDIAGITSVRLLSAGTPRGVLYGPRSLQYGKDGL</sequence>
<feature type="chain" id="PRO_5045502490" evidence="1">
    <location>
        <begin position="23"/>
        <end position="218"/>
    </location>
</feature>
<evidence type="ECO:0000256" key="1">
    <source>
        <dbReference type="SAM" id="SignalP"/>
    </source>
</evidence>